<dbReference type="GeneID" id="64576242"/>
<dbReference type="Pfam" id="PF00780">
    <property type="entry name" value="CNH"/>
    <property type="match status" value="1"/>
</dbReference>
<dbReference type="Proteomes" id="UP000663131">
    <property type="component" value="Chromosome 5"/>
</dbReference>
<evidence type="ECO:0000313" key="3">
    <source>
        <dbReference type="EMBL" id="QOU19098.1"/>
    </source>
</evidence>
<feature type="compositionally biased region" description="Basic and acidic residues" evidence="1">
    <location>
        <begin position="85"/>
        <end position="96"/>
    </location>
</feature>
<feature type="compositionally biased region" description="Polar residues" evidence="1">
    <location>
        <begin position="97"/>
        <end position="109"/>
    </location>
</feature>
<feature type="region of interest" description="Disordered" evidence="1">
    <location>
        <begin position="141"/>
        <end position="174"/>
    </location>
</feature>
<feature type="region of interest" description="Disordered" evidence="1">
    <location>
        <begin position="72"/>
        <end position="109"/>
    </location>
</feature>
<dbReference type="AlphaFoldDB" id="A0A871R5T8"/>
<name>A0A871R5T8_DEKBR</name>
<accession>A0A871R5T8</accession>
<dbReference type="InterPro" id="IPR001180">
    <property type="entry name" value="CNH_dom"/>
</dbReference>
<feature type="region of interest" description="Disordered" evidence="1">
    <location>
        <begin position="39"/>
        <end position="58"/>
    </location>
</feature>
<dbReference type="RefSeq" id="XP_041135591.1">
    <property type="nucleotide sequence ID" value="XM_041282815.1"/>
</dbReference>
<dbReference type="PROSITE" id="PS50219">
    <property type="entry name" value="CNH"/>
    <property type="match status" value="1"/>
</dbReference>
<dbReference type="KEGG" id="bbrx:BRETT_004319"/>
<sequence length="1052" mass="119886">MKSISRIETEFILSSSRQNSPGQLSNSSLSPLDKSRILSTASSLSSRNSPLPVLPTSPSSVYNNESPLFSPSKHLSGFPRLTPRIRTDLPFTDRNDVNSPSPRSMTKPSFNCSSNEIQDPDFMPGNFSPRGRSSPLKFGTTDSEFSMQSSPIMTSTHSSFRKKNLSNSHESSPVRRIAPEVGNQSSIYRGKNLLNTLQKLSVRDEPLETPTSPLESRNSLTASMFSTGSVSKRSSGSLKRGYGQSGSIISSSSVYKKPGLPLDIRIIVESRPSSIHHDFASFDGKTYKSFWMLSDKEAETFKNWDALEFERQSRLFEFYSNLQRIRFNMKRMVFHYGPEFKKAKGLTPNQQDDYRKTFIPIQALYKYLDKLVVHKLKPAYEGQMFVNDKYVLEVSRKWLTNVAAKYHYISRSVVYLARLSANENVRSWIAKEEQTDELARSNRYAPSAKELFSSYFIKLFTPLALILKDLTKLYGKMGKNERRETVLAMDEILQKINTTSDYTTDLDNKISLNEDLLCSDYLYLETVDLFNMNRHVKPGSLNMEVKRGVAWTKCKLVLCDNYLLPLVEKRHKETSLFLEKPPIALQYLIYRVIEPNDNNDPYQIVIKDCGNEITHLFRTPKDQKMPAIVLKTFTKDLDAFRTEMFNKLSDGFKLTLVNNWSFTTHEAVNHGKDSKTYKPRLGPDASDRVKLALDESRTRLQMPKSASVHPLSVAEPLTGDVFRYSDNLYYAIGANDGLYIGQENLPMSWRRVSSLPSVTKLDIIDGTVLFLLSGDKLYKGDLINIMESYERMGGAEKCFKEVVKHCKGYTIGYQEERNGPVIMSSNFVFSWKDKKIKYGPINMENNYKPSVKSVKAVFNVNKVCVLSDKHFSILHYTEDSPIFYLSNLNSLTNTQMPQVDNDSEIRIRQKGQKPIDTFKMPGRTRNEYEILLVYSRYCIAVSYDSSQQAFTRSRNEIMLFNFECKGASFDSSSRILFICGNCGLEAWSIPSKEELKSDRDIRPELVTCITGNHVRLLNNTNQKILLCLTLPGQKLGDAVGRQIFYLNGNRTP</sequence>
<organism evidence="3 4">
    <name type="scientific">Dekkera bruxellensis</name>
    <name type="common">Brettanomyces custersii</name>
    <dbReference type="NCBI Taxonomy" id="5007"/>
    <lineage>
        <taxon>Eukaryota</taxon>
        <taxon>Fungi</taxon>
        <taxon>Dikarya</taxon>
        <taxon>Ascomycota</taxon>
        <taxon>Saccharomycotina</taxon>
        <taxon>Pichiomycetes</taxon>
        <taxon>Pichiales</taxon>
        <taxon>Pichiaceae</taxon>
        <taxon>Brettanomyces</taxon>
    </lineage>
</organism>
<dbReference type="OrthoDB" id="3993235at2759"/>
<feature type="region of interest" description="Disordered" evidence="1">
    <location>
        <begin position="1"/>
        <end position="33"/>
    </location>
</feature>
<proteinExistence type="predicted"/>
<protein>
    <recommendedName>
        <fullName evidence="2">CNH domain-containing protein</fullName>
    </recommendedName>
</protein>
<gene>
    <name evidence="3" type="ORF">BRETT_004319</name>
</gene>
<feature type="compositionally biased region" description="Polar residues" evidence="1">
    <location>
        <begin position="141"/>
        <end position="158"/>
    </location>
</feature>
<reference evidence="3" key="1">
    <citation type="submission" date="2020-10" db="EMBL/GenBank/DDBJ databases">
        <authorList>
            <person name="Palmer J.M."/>
        </authorList>
    </citation>
    <scope>NUCLEOTIDE SEQUENCE</scope>
    <source>
        <strain evidence="3">UCD 2041</strain>
    </source>
</reference>
<evidence type="ECO:0000313" key="4">
    <source>
        <dbReference type="Proteomes" id="UP000663131"/>
    </source>
</evidence>
<feature type="compositionally biased region" description="Polar residues" evidence="1">
    <location>
        <begin position="12"/>
        <end position="30"/>
    </location>
</feature>
<evidence type="ECO:0000256" key="1">
    <source>
        <dbReference type="SAM" id="MobiDB-lite"/>
    </source>
</evidence>
<evidence type="ECO:0000259" key="2">
    <source>
        <dbReference type="PROSITE" id="PS50219"/>
    </source>
</evidence>
<feature type="domain" description="CNH" evidence="2">
    <location>
        <begin position="716"/>
        <end position="1024"/>
    </location>
</feature>
<reference evidence="3" key="2">
    <citation type="journal article" name="BMC Genomics">
        <title>New genome assemblies reveal patterns of domestication and adaptation across Brettanomyces (Dekkera) species.</title>
        <authorList>
            <person name="Roach M.J."/>
            <person name="Borneman A.R."/>
        </authorList>
    </citation>
    <scope>NUCLEOTIDE SEQUENCE</scope>
    <source>
        <strain evidence="3">UCD 2041</strain>
    </source>
</reference>
<dbReference type="EMBL" id="CP063133">
    <property type="protein sequence ID" value="QOU19098.1"/>
    <property type="molecule type" value="Genomic_DNA"/>
</dbReference>